<dbReference type="AlphaFoldDB" id="A0A6J4JB99"/>
<keyword evidence="4 10" id="KW-0436">Ligase</keyword>
<evidence type="ECO:0000256" key="10">
    <source>
        <dbReference type="HAMAP-Rule" id="MF_01697"/>
    </source>
</evidence>
<feature type="binding site" evidence="10">
    <location>
        <position position="274"/>
    </location>
    <ligand>
        <name>Zn(2+)</name>
        <dbReference type="ChEBI" id="CHEBI:29105"/>
    </ligand>
</feature>
<dbReference type="InterPro" id="IPR032678">
    <property type="entry name" value="tRNA-synt_1_cat_dom"/>
</dbReference>
<dbReference type="InterPro" id="IPR024909">
    <property type="entry name" value="Cys-tRNA/MSH_ligase"/>
</dbReference>
<comment type="cofactor">
    <cofactor evidence="10">
        <name>Zn(2+)</name>
        <dbReference type="ChEBI" id="CHEBI:29105"/>
    </cofactor>
    <text evidence="10">Binds 1 zinc ion per subunit.</text>
</comment>
<evidence type="ECO:0000256" key="3">
    <source>
        <dbReference type="ARBA" id="ARBA00011245"/>
    </source>
</evidence>
<feature type="short sequence motif" description="'KMSKS' region" evidence="10">
    <location>
        <begin position="306"/>
        <end position="310"/>
    </location>
</feature>
<evidence type="ECO:0000256" key="5">
    <source>
        <dbReference type="ARBA" id="ARBA00022723"/>
    </source>
</evidence>
<organism evidence="12">
    <name type="scientific">uncultured Arthrobacter sp</name>
    <dbReference type="NCBI Taxonomy" id="114050"/>
    <lineage>
        <taxon>Bacteria</taxon>
        <taxon>Bacillati</taxon>
        <taxon>Actinomycetota</taxon>
        <taxon>Actinomycetes</taxon>
        <taxon>Micrococcales</taxon>
        <taxon>Micrococcaceae</taxon>
        <taxon>Arthrobacter</taxon>
        <taxon>environmental samples</taxon>
    </lineage>
</organism>
<evidence type="ECO:0000259" key="11">
    <source>
        <dbReference type="Pfam" id="PF01406"/>
    </source>
</evidence>
<gene>
    <name evidence="10" type="primary">mshC</name>
    <name evidence="12" type="ORF">AVDCRST_MAG83-3619</name>
</gene>
<feature type="binding site" evidence="10">
    <location>
        <position position="62"/>
    </location>
    <ligand>
        <name>L-cysteinyl-5'-AMP</name>
        <dbReference type="ChEBI" id="CHEBI:144924"/>
    </ligand>
</feature>
<dbReference type="GO" id="GO:0008270">
    <property type="term" value="F:zinc ion binding"/>
    <property type="evidence" value="ECO:0007669"/>
    <property type="project" value="UniProtKB-UniRule"/>
</dbReference>
<comment type="similarity">
    <text evidence="2 10">Belongs to the class-I aminoacyl-tRNA synthetase family. MshC subfamily.</text>
</comment>
<dbReference type="GO" id="GO:0010125">
    <property type="term" value="P:mycothiol biosynthetic process"/>
    <property type="evidence" value="ECO:0007669"/>
    <property type="project" value="UniProtKB-UniRule"/>
</dbReference>
<evidence type="ECO:0000256" key="9">
    <source>
        <dbReference type="ARBA" id="ARBA00048350"/>
    </source>
</evidence>
<dbReference type="EC" id="6.3.1.13" evidence="10"/>
<dbReference type="Pfam" id="PF01406">
    <property type="entry name" value="tRNA-synt_1e"/>
    <property type="match status" value="1"/>
</dbReference>
<dbReference type="PANTHER" id="PTHR10890">
    <property type="entry name" value="CYSTEINYL-TRNA SYNTHETASE"/>
    <property type="match status" value="1"/>
</dbReference>
<feature type="binding site" evidence="10">
    <location>
        <begin position="267"/>
        <end position="269"/>
    </location>
    <ligand>
        <name>L-cysteinyl-5'-AMP</name>
        <dbReference type="ChEBI" id="CHEBI:144924"/>
    </ligand>
</feature>
<keyword evidence="8 10" id="KW-0067">ATP-binding</keyword>
<evidence type="ECO:0000256" key="6">
    <source>
        <dbReference type="ARBA" id="ARBA00022741"/>
    </source>
</evidence>
<evidence type="ECO:0000256" key="7">
    <source>
        <dbReference type="ARBA" id="ARBA00022833"/>
    </source>
</evidence>
<dbReference type="InterPro" id="IPR014729">
    <property type="entry name" value="Rossmann-like_a/b/a_fold"/>
</dbReference>
<protein>
    <recommendedName>
        <fullName evidence="10">L-cysteine:1D-myo-inositol 2-amino-2-deoxy-alpha-D-glucopyranoside ligase</fullName>
        <shortName evidence="10">L-Cys:GlcN-Ins ligase</shortName>
        <ecNumber evidence="10">6.3.1.13</ecNumber>
    </recommendedName>
    <alternativeName>
        <fullName evidence="10">Mycothiol ligase</fullName>
        <shortName evidence="10">MSH ligase</shortName>
    </alternativeName>
</protein>
<accession>A0A6J4JB99</accession>
<dbReference type="HAMAP" id="MF_01697">
    <property type="entry name" value="MshC"/>
    <property type="match status" value="1"/>
</dbReference>
<dbReference type="NCBIfam" id="TIGR03447">
    <property type="entry name" value="mycothiol_MshC"/>
    <property type="match status" value="1"/>
</dbReference>
<feature type="binding site" evidence="10">
    <location>
        <begin position="47"/>
        <end position="50"/>
    </location>
    <ligand>
        <name>L-cysteinyl-5'-AMP</name>
        <dbReference type="ChEBI" id="CHEBI:144924"/>
    </ligand>
</feature>
<dbReference type="GO" id="GO:0035446">
    <property type="term" value="F:cysteine-glucosaminylinositol ligase activity"/>
    <property type="evidence" value="ECO:0007669"/>
    <property type="project" value="UniProtKB-UniRule"/>
</dbReference>
<feature type="binding site" evidence="10">
    <location>
        <position position="47"/>
    </location>
    <ligand>
        <name>Zn(2+)</name>
        <dbReference type="ChEBI" id="CHEBI:29105"/>
    </ligand>
</feature>
<keyword evidence="6 10" id="KW-0547">Nucleotide-binding</keyword>
<sequence>MVEGVIAWNSSPVPTLPGRQSGVELYDTAEGRVVELAPEENPSLYVCGITPYDATHLGHASTYVAFDLLNRVWRDTGARVNYVQNVTDVDDPLLERATATGVDWQQLAANQIQLFRTDMEALNVLAPDHYVGAVESIEWIVPEIESLLEEGLAYRMAGTDGAPDGDVYFSVEAASALNPENPSRWALGLVSHLSEDQMAELFAERGGDPERPGKKHRLDPLLWRVAREGEPHWEGGSLGEGRPGWHIECSVIAQRFLPAPLTVQGGGSDLVFPHHEMSAGHAWAGSGAPLARHYAHAGMVGLEGEKMSKSKGNLVLVSALRREGVDPAAIRLGILNHHYRSDWSWTSDVLARATAQLESWRAALPQADEESASALMAEIRAALARDLDAPAAVAAVDRWADKARTSAEGTPAGAAQVAAALDALLGIRL</sequence>
<feature type="binding site" evidence="10">
    <location>
        <position position="245"/>
    </location>
    <ligand>
        <name>L-cysteinyl-5'-AMP</name>
        <dbReference type="ChEBI" id="CHEBI:144924"/>
    </ligand>
</feature>
<comment type="subunit">
    <text evidence="3 10">Monomer.</text>
</comment>
<feature type="domain" description="tRNA synthetases class I catalytic" evidence="11">
    <location>
        <begin position="41"/>
        <end position="354"/>
    </location>
</feature>
<dbReference type="GO" id="GO:0006423">
    <property type="term" value="P:cysteinyl-tRNA aminoacylation"/>
    <property type="evidence" value="ECO:0007669"/>
    <property type="project" value="TreeGrafter"/>
</dbReference>
<dbReference type="InterPro" id="IPR017812">
    <property type="entry name" value="Mycothiol_ligase_MshC"/>
</dbReference>
<comment type="catalytic activity">
    <reaction evidence="9 10">
        <text>1D-myo-inositol 2-amino-2-deoxy-alpha-D-glucopyranoside + L-cysteine + ATP = 1D-myo-inositol 2-(L-cysteinylamino)-2-deoxy-alpha-D-glucopyranoside + AMP + diphosphate + H(+)</text>
        <dbReference type="Rhea" id="RHEA:26176"/>
        <dbReference type="ChEBI" id="CHEBI:15378"/>
        <dbReference type="ChEBI" id="CHEBI:30616"/>
        <dbReference type="ChEBI" id="CHEBI:33019"/>
        <dbReference type="ChEBI" id="CHEBI:35235"/>
        <dbReference type="ChEBI" id="CHEBI:58886"/>
        <dbReference type="ChEBI" id="CHEBI:58887"/>
        <dbReference type="ChEBI" id="CHEBI:456215"/>
        <dbReference type="EC" id="6.3.1.13"/>
    </reaction>
</comment>
<dbReference type="SUPFAM" id="SSF52374">
    <property type="entry name" value="Nucleotidylyl transferase"/>
    <property type="match status" value="1"/>
</dbReference>
<dbReference type="GO" id="GO:0005524">
    <property type="term" value="F:ATP binding"/>
    <property type="evidence" value="ECO:0007669"/>
    <property type="project" value="UniProtKB-KW"/>
</dbReference>
<evidence type="ECO:0000256" key="1">
    <source>
        <dbReference type="ARBA" id="ARBA00003679"/>
    </source>
</evidence>
<evidence type="ECO:0000313" key="12">
    <source>
        <dbReference type="EMBL" id="CAA9274153.1"/>
    </source>
</evidence>
<keyword evidence="7 10" id="KW-0862">Zinc</keyword>
<keyword evidence="5 10" id="KW-0479">Metal-binding</keyword>
<dbReference type="GO" id="GO:0005829">
    <property type="term" value="C:cytosol"/>
    <property type="evidence" value="ECO:0007669"/>
    <property type="project" value="TreeGrafter"/>
</dbReference>
<dbReference type="GO" id="GO:0004817">
    <property type="term" value="F:cysteine-tRNA ligase activity"/>
    <property type="evidence" value="ECO:0007669"/>
    <property type="project" value="TreeGrafter"/>
</dbReference>
<feature type="binding site" evidence="10">
    <location>
        <position position="300"/>
    </location>
    <ligand>
        <name>L-cysteinyl-5'-AMP</name>
        <dbReference type="ChEBI" id="CHEBI:144924"/>
    </ligand>
</feature>
<dbReference type="Gene3D" id="1.20.120.640">
    <property type="entry name" value="Anticodon-binding domain of a subclass of class I aminoacyl-tRNA synthetases"/>
    <property type="match status" value="1"/>
</dbReference>
<dbReference type="EMBL" id="CADCTE010000186">
    <property type="protein sequence ID" value="CAA9274153.1"/>
    <property type="molecule type" value="Genomic_DNA"/>
</dbReference>
<reference evidence="12" key="1">
    <citation type="submission" date="2020-02" db="EMBL/GenBank/DDBJ databases">
        <authorList>
            <person name="Meier V. D."/>
        </authorList>
    </citation>
    <scope>NUCLEOTIDE SEQUENCE</scope>
    <source>
        <strain evidence="12">AVDCRST_MAG83</strain>
    </source>
</reference>
<evidence type="ECO:0000256" key="8">
    <source>
        <dbReference type="ARBA" id="ARBA00022840"/>
    </source>
</evidence>
<name>A0A6J4JB99_9MICC</name>
<feature type="short sequence motif" description="'ERGGDP' region" evidence="10">
    <location>
        <begin position="204"/>
        <end position="209"/>
    </location>
</feature>
<comment type="function">
    <text evidence="1 10">Catalyzes the ATP-dependent condensation of GlcN-Ins and L-cysteine to form L-Cys-GlcN-Ins.</text>
</comment>
<dbReference type="PRINTS" id="PR00983">
    <property type="entry name" value="TRNASYNTHCYS"/>
</dbReference>
<proteinExistence type="inferred from homology"/>
<evidence type="ECO:0000256" key="4">
    <source>
        <dbReference type="ARBA" id="ARBA00022598"/>
    </source>
</evidence>
<dbReference type="PANTHER" id="PTHR10890:SF3">
    <property type="entry name" value="CYSTEINE--TRNA LIGASE, CYTOPLASMIC"/>
    <property type="match status" value="1"/>
</dbReference>
<feature type="binding site" evidence="10">
    <location>
        <begin position="85"/>
        <end position="87"/>
    </location>
    <ligand>
        <name>L-cysteinyl-5'-AMP</name>
        <dbReference type="ChEBI" id="CHEBI:144924"/>
    </ligand>
</feature>
<feature type="short sequence motif" description="'HIGH' region" evidence="10">
    <location>
        <begin position="49"/>
        <end position="59"/>
    </location>
</feature>
<evidence type="ECO:0000256" key="2">
    <source>
        <dbReference type="ARBA" id="ARBA00007723"/>
    </source>
</evidence>
<feature type="binding site" evidence="10">
    <location>
        <position position="249"/>
    </location>
    <ligand>
        <name>Zn(2+)</name>
        <dbReference type="ChEBI" id="CHEBI:29105"/>
    </ligand>
</feature>
<dbReference type="Gene3D" id="3.40.50.620">
    <property type="entry name" value="HUPs"/>
    <property type="match status" value="1"/>
</dbReference>